<comment type="similarity">
    <text evidence="3 10">Belongs to the glycosyl hydrolase 75 family.</text>
</comment>
<evidence type="ECO:0000313" key="12">
    <source>
        <dbReference type="Proteomes" id="UP001302745"/>
    </source>
</evidence>
<dbReference type="EC" id="3.2.1.132" evidence="10"/>
<evidence type="ECO:0000256" key="2">
    <source>
        <dbReference type="ARBA" id="ARBA00004613"/>
    </source>
</evidence>
<dbReference type="GO" id="GO:0005576">
    <property type="term" value="C:extracellular region"/>
    <property type="evidence" value="ECO:0007669"/>
    <property type="project" value="UniProtKB-SubCell"/>
</dbReference>
<reference evidence="11" key="2">
    <citation type="submission" date="2023-05" db="EMBL/GenBank/DDBJ databases">
        <authorList>
            <consortium name="Lawrence Berkeley National Laboratory"/>
            <person name="Steindorff A."/>
            <person name="Hensen N."/>
            <person name="Bonometti L."/>
            <person name="Westerberg I."/>
            <person name="Brannstrom I.O."/>
            <person name="Guillou S."/>
            <person name="Cros-Aarteil S."/>
            <person name="Calhoun S."/>
            <person name="Haridas S."/>
            <person name="Kuo A."/>
            <person name="Mondo S."/>
            <person name="Pangilinan J."/>
            <person name="Riley R."/>
            <person name="Labutti K."/>
            <person name="Andreopoulos B."/>
            <person name="Lipzen A."/>
            <person name="Chen C."/>
            <person name="Yanf M."/>
            <person name="Daum C."/>
            <person name="Ng V."/>
            <person name="Clum A."/>
            <person name="Ohm R."/>
            <person name="Martin F."/>
            <person name="Silar P."/>
            <person name="Natvig D."/>
            <person name="Lalanne C."/>
            <person name="Gautier V."/>
            <person name="Ament-Velasquez S.L."/>
            <person name="Kruys A."/>
            <person name="Hutchinson M.I."/>
            <person name="Powell A.J."/>
            <person name="Barry K."/>
            <person name="Miller A.N."/>
            <person name="Grigoriev I.V."/>
            <person name="Debuchy R."/>
            <person name="Gladieux P."/>
            <person name="Thoren M.H."/>
            <person name="Johannesson H."/>
        </authorList>
    </citation>
    <scope>NUCLEOTIDE SEQUENCE</scope>
    <source>
        <strain evidence="11">CBS 538.74</strain>
    </source>
</reference>
<proteinExistence type="inferred from homology"/>
<feature type="signal peptide" evidence="10">
    <location>
        <begin position="1"/>
        <end position="18"/>
    </location>
</feature>
<evidence type="ECO:0000256" key="4">
    <source>
        <dbReference type="ARBA" id="ARBA00022525"/>
    </source>
</evidence>
<evidence type="ECO:0000256" key="6">
    <source>
        <dbReference type="ARBA" id="ARBA00022801"/>
    </source>
</evidence>
<gene>
    <name evidence="11" type="ORF">C8A00DRAFT_44028</name>
</gene>
<evidence type="ECO:0000256" key="1">
    <source>
        <dbReference type="ARBA" id="ARBA00000405"/>
    </source>
</evidence>
<dbReference type="InterPro" id="IPR009939">
    <property type="entry name" value="Chitosanase_fungal"/>
</dbReference>
<evidence type="ECO:0000256" key="3">
    <source>
        <dbReference type="ARBA" id="ARBA00007799"/>
    </source>
</evidence>
<dbReference type="GO" id="GO:0000272">
    <property type="term" value="P:polysaccharide catabolic process"/>
    <property type="evidence" value="ECO:0007669"/>
    <property type="project" value="UniProtKB-KW"/>
</dbReference>
<evidence type="ECO:0000256" key="10">
    <source>
        <dbReference type="RuleBase" id="RU361208"/>
    </source>
</evidence>
<name>A0AAN6ZWM1_9PEZI</name>
<evidence type="ECO:0000256" key="5">
    <source>
        <dbReference type="ARBA" id="ARBA00022729"/>
    </source>
</evidence>
<dbReference type="AlphaFoldDB" id="A0AAN6ZWM1"/>
<keyword evidence="4" id="KW-0964">Secreted</keyword>
<evidence type="ECO:0000256" key="9">
    <source>
        <dbReference type="ARBA" id="ARBA00023326"/>
    </source>
</evidence>
<evidence type="ECO:0000256" key="8">
    <source>
        <dbReference type="ARBA" id="ARBA00023295"/>
    </source>
</evidence>
<evidence type="ECO:0000313" key="11">
    <source>
        <dbReference type="EMBL" id="KAK4153023.1"/>
    </source>
</evidence>
<protein>
    <recommendedName>
        <fullName evidence="10">Endo-chitosanase</fullName>
        <ecNumber evidence="10">3.2.1.132</ecNumber>
    </recommendedName>
</protein>
<dbReference type="EMBL" id="MU856954">
    <property type="protein sequence ID" value="KAK4153023.1"/>
    <property type="molecule type" value="Genomic_DNA"/>
</dbReference>
<comment type="caution">
    <text evidence="11">The sequence shown here is derived from an EMBL/GenBank/DDBJ whole genome shotgun (WGS) entry which is preliminary data.</text>
</comment>
<sequence>MHNRVLLSALVGAASVSARDTPAHVQSFYDALKAKGACSNKLATGFYAKDEGPNTFAYCGDHLVDNNVIYIKGAGSSLADMDIDCDGEQNGRGDDGRCKSSSDTQSITSFQHTIKGYKKGINDLNSYVHPYVVFGNEGFKKGWKTFDPREYGVEPLSIIAVVCPNKQTFFGIWGDTNGDDGDKPMVGEASISMATACFGTSMNGNNGHDENDVLYLAFPGPDAVPGANGAQWGATSWQAFEASIETLGNKLLERIIGSSSGGGGGGGTDPTKPPPDECSWAGHCEGAKCTGDDLCSGTLHCDAGEKVCTTEDCSWAGHCLGAKCASHADCADPYECNAGAGYCWHVAA</sequence>
<comment type="subcellular location">
    <subcellularLocation>
        <location evidence="2 10">Secreted</location>
    </subcellularLocation>
</comment>
<comment type="catalytic activity">
    <reaction evidence="1 10">
        <text>Endohydrolysis of beta-(1-&gt;4)-linkages between D-glucosamine residues in a partly acetylated chitosan.</text>
        <dbReference type="EC" id="3.2.1.132"/>
    </reaction>
</comment>
<keyword evidence="8 10" id="KW-0326">Glycosidase</keyword>
<reference evidence="11" key="1">
    <citation type="journal article" date="2023" name="Mol. Phylogenet. Evol.">
        <title>Genome-scale phylogeny and comparative genomics of the fungal order Sordariales.</title>
        <authorList>
            <person name="Hensen N."/>
            <person name="Bonometti L."/>
            <person name="Westerberg I."/>
            <person name="Brannstrom I.O."/>
            <person name="Guillou S."/>
            <person name="Cros-Aarteil S."/>
            <person name="Calhoun S."/>
            <person name="Haridas S."/>
            <person name="Kuo A."/>
            <person name="Mondo S."/>
            <person name="Pangilinan J."/>
            <person name="Riley R."/>
            <person name="LaButti K."/>
            <person name="Andreopoulos B."/>
            <person name="Lipzen A."/>
            <person name="Chen C."/>
            <person name="Yan M."/>
            <person name="Daum C."/>
            <person name="Ng V."/>
            <person name="Clum A."/>
            <person name="Steindorff A."/>
            <person name="Ohm R.A."/>
            <person name="Martin F."/>
            <person name="Silar P."/>
            <person name="Natvig D.O."/>
            <person name="Lalanne C."/>
            <person name="Gautier V."/>
            <person name="Ament-Velasquez S.L."/>
            <person name="Kruys A."/>
            <person name="Hutchinson M.I."/>
            <person name="Powell A.J."/>
            <person name="Barry K."/>
            <person name="Miller A.N."/>
            <person name="Grigoriev I.V."/>
            <person name="Debuchy R."/>
            <person name="Gladieux P."/>
            <person name="Hiltunen Thoren M."/>
            <person name="Johannesson H."/>
        </authorList>
    </citation>
    <scope>NUCLEOTIDE SEQUENCE</scope>
    <source>
        <strain evidence="11">CBS 538.74</strain>
    </source>
</reference>
<dbReference type="PANTHER" id="PTHR42061:SF6">
    <property type="entry name" value="ENDO-CHITOSANASE"/>
    <property type="match status" value="1"/>
</dbReference>
<keyword evidence="9 10" id="KW-0624">Polysaccharide degradation</keyword>
<accession>A0AAN6ZWM1</accession>
<keyword evidence="7" id="KW-0119">Carbohydrate metabolism</keyword>
<keyword evidence="6 10" id="KW-0378">Hydrolase</keyword>
<comment type="function">
    <text evidence="10">Chitosanase catalyzing the endo-type cleavage of chitosan, the deacylated form of chitin. Chitosanase may be crucial in the degradation of the deacetylated portion of chitin in the fungal cell wall.</text>
</comment>
<dbReference type="PANTHER" id="PTHR42061">
    <property type="entry name" value="ENDO-CHITOSANASE"/>
    <property type="match status" value="1"/>
</dbReference>
<feature type="chain" id="PRO_5042667887" description="Endo-chitosanase" evidence="10">
    <location>
        <begin position="19"/>
        <end position="348"/>
    </location>
</feature>
<keyword evidence="5 10" id="KW-0732">Signal</keyword>
<keyword evidence="12" id="KW-1185">Reference proteome</keyword>
<dbReference type="Pfam" id="PF07335">
    <property type="entry name" value="Glyco_hydro_75"/>
    <property type="match status" value="1"/>
</dbReference>
<dbReference type="GO" id="GO:0016977">
    <property type="term" value="F:chitosanase activity"/>
    <property type="evidence" value="ECO:0007669"/>
    <property type="project" value="UniProtKB-EC"/>
</dbReference>
<evidence type="ECO:0000256" key="7">
    <source>
        <dbReference type="ARBA" id="ARBA00023277"/>
    </source>
</evidence>
<organism evidence="11 12">
    <name type="scientific">Chaetomidium leptoderma</name>
    <dbReference type="NCBI Taxonomy" id="669021"/>
    <lineage>
        <taxon>Eukaryota</taxon>
        <taxon>Fungi</taxon>
        <taxon>Dikarya</taxon>
        <taxon>Ascomycota</taxon>
        <taxon>Pezizomycotina</taxon>
        <taxon>Sordariomycetes</taxon>
        <taxon>Sordariomycetidae</taxon>
        <taxon>Sordariales</taxon>
        <taxon>Chaetomiaceae</taxon>
        <taxon>Chaetomidium</taxon>
    </lineage>
</organism>
<dbReference type="Proteomes" id="UP001302745">
    <property type="component" value="Unassembled WGS sequence"/>
</dbReference>